<protein>
    <submittedName>
        <fullName evidence="4">Uncharacterized protein</fullName>
    </submittedName>
</protein>
<proteinExistence type="predicted"/>
<sequence length="409" mass="47205">MEEPIRKSTTDPIQPGNQPPRMLTGLGLKNPLPPSNVSVPFCTETGTERFLIFGTRTVLHNLPKSRSVIYRRSLEILQCHSKELELGTEQHSSMRSIEKQRLQKCIFIFHAPVGVKIMPRLNCDEKKLALLERISEHKHILFNNNVKKQEKLDKWRDIFIFAREVLNYWVPETAVFTYLRDAVWPNMRNSALQKRKKIRADTSINIGDDPSKFDLYFSPLEQKVLEIVSYYDGDVLDFSTLSMKNEENSFTTTSNMIKKEILGEMETERGDSKNLKILVSETPGSCCEAANSINGVITNEVFDADGSSENEILFQKETTEESNKSAETHQACNHQKAENYDSTVNLIKNLKRKRPFSGLLDFEGEKKQLHIEMLRLQNEKLRKELRLMEIQECKALLELRILERQLNEG</sequence>
<reference evidence="4" key="1">
    <citation type="submission" date="2022-11" db="UniProtKB">
        <authorList>
            <consortium name="WormBaseParasite"/>
        </authorList>
    </citation>
    <scope>IDENTIFICATION</scope>
</reference>
<feature type="region of interest" description="Disordered" evidence="2">
    <location>
        <begin position="1"/>
        <end position="29"/>
    </location>
</feature>
<feature type="coiled-coil region" evidence="1">
    <location>
        <begin position="359"/>
        <end position="391"/>
    </location>
</feature>
<keyword evidence="1" id="KW-0175">Coiled coil</keyword>
<dbReference type="AlphaFoldDB" id="A0A915I9H7"/>
<evidence type="ECO:0000256" key="2">
    <source>
        <dbReference type="SAM" id="MobiDB-lite"/>
    </source>
</evidence>
<evidence type="ECO:0000313" key="4">
    <source>
        <dbReference type="WBParaSite" id="nRc.2.0.1.t10418-RA"/>
    </source>
</evidence>
<evidence type="ECO:0000256" key="1">
    <source>
        <dbReference type="SAM" id="Coils"/>
    </source>
</evidence>
<organism evidence="3 4">
    <name type="scientific">Romanomermis culicivorax</name>
    <name type="common">Nematode worm</name>
    <dbReference type="NCBI Taxonomy" id="13658"/>
    <lineage>
        <taxon>Eukaryota</taxon>
        <taxon>Metazoa</taxon>
        <taxon>Ecdysozoa</taxon>
        <taxon>Nematoda</taxon>
        <taxon>Enoplea</taxon>
        <taxon>Dorylaimia</taxon>
        <taxon>Mermithida</taxon>
        <taxon>Mermithoidea</taxon>
        <taxon>Mermithidae</taxon>
        <taxon>Romanomermis</taxon>
    </lineage>
</organism>
<dbReference type="WBParaSite" id="nRc.2.0.1.t10418-RA">
    <property type="protein sequence ID" value="nRc.2.0.1.t10418-RA"/>
    <property type="gene ID" value="nRc.2.0.1.g10418"/>
</dbReference>
<name>A0A915I9H7_ROMCU</name>
<evidence type="ECO:0000313" key="3">
    <source>
        <dbReference type="Proteomes" id="UP000887565"/>
    </source>
</evidence>
<dbReference type="Proteomes" id="UP000887565">
    <property type="component" value="Unplaced"/>
</dbReference>
<keyword evidence="3" id="KW-1185">Reference proteome</keyword>
<accession>A0A915I9H7</accession>